<dbReference type="Gene3D" id="3.90.320.10">
    <property type="match status" value="1"/>
</dbReference>
<evidence type="ECO:0000313" key="3">
    <source>
        <dbReference type="EMBL" id="KAK3087183.1"/>
    </source>
</evidence>
<reference evidence="3" key="1">
    <citation type="submission" date="2019-08" db="EMBL/GenBank/DDBJ databases">
        <title>The improved chromosome-level genome for the pearl oyster Pinctada fucata martensii using PacBio sequencing and Hi-C.</title>
        <authorList>
            <person name="Zheng Z."/>
        </authorList>
    </citation>
    <scope>NUCLEOTIDE SEQUENCE</scope>
    <source>
        <strain evidence="3">ZZ-2019</strain>
        <tissue evidence="3">Adductor muscle</tissue>
    </source>
</reference>
<keyword evidence="4" id="KW-1185">Reference proteome</keyword>
<accession>A0AA88Y137</accession>
<dbReference type="GO" id="GO:0008270">
    <property type="term" value="F:zinc ion binding"/>
    <property type="evidence" value="ECO:0007669"/>
    <property type="project" value="UniProtKB-KW"/>
</dbReference>
<dbReference type="CDD" id="cd22343">
    <property type="entry name" value="PDDEXK_lambda_exonuclease-like"/>
    <property type="match status" value="1"/>
</dbReference>
<dbReference type="EMBL" id="VSWD01000011">
    <property type="protein sequence ID" value="KAK3087183.1"/>
    <property type="molecule type" value="Genomic_DNA"/>
</dbReference>
<dbReference type="PANTHER" id="PTHR47526:SF3">
    <property type="entry name" value="PHD-TYPE DOMAIN-CONTAINING PROTEIN"/>
    <property type="match status" value="1"/>
</dbReference>
<dbReference type="PANTHER" id="PTHR47526">
    <property type="entry name" value="ATP-DEPENDENT DNA HELICASE"/>
    <property type="match status" value="1"/>
</dbReference>
<evidence type="ECO:0000259" key="2">
    <source>
        <dbReference type="PROSITE" id="PS50966"/>
    </source>
</evidence>
<keyword evidence="1" id="KW-0479">Metal-binding</keyword>
<comment type="caution">
    <text evidence="3">The sequence shown here is derived from an EMBL/GenBank/DDBJ whole genome shotgun (WGS) entry which is preliminary data.</text>
</comment>
<feature type="domain" description="SWIM-type" evidence="2">
    <location>
        <begin position="162"/>
        <end position="197"/>
    </location>
</feature>
<organism evidence="3 4">
    <name type="scientific">Pinctada imbricata</name>
    <name type="common">Atlantic pearl-oyster</name>
    <name type="synonym">Pinctada martensii</name>
    <dbReference type="NCBI Taxonomy" id="66713"/>
    <lineage>
        <taxon>Eukaryota</taxon>
        <taxon>Metazoa</taxon>
        <taxon>Spiralia</taxon>
        <taxon>Lophotrochozoa</taxon>
        <taxon>Mollusca</taxon>
        <taxon>Bivalvia</taxon>
        <taxon>Autobranchia</taxon>
        <taxon>Pteriomorphia</taxon>
        <taxon>Pterioida</taxon>
        <taxon>Pterioidea</taxon>
        <taxon>Pteriidae</taxon>
        <taxon>Pinctada</taxon>
    </lineage>
</organism>
<evidence type="ECO:0000313" key="4">
    <source>
        <dbReference type="Proteomes" id="UP001186944"/>
    </source>
</evidence>
<dbReference type="InterPro" id="IPR011604">
    <property type="entry name" value="PDDEXK-like_dom_sf"/>
</dbReference>
<dbReference type="InterPro" id="IPR019080">
    <property type="entry name" value="YqaJ_viral_recombinase"/>
</dbReference>
<keyword evidence="1" id="KW-0862">Zinc</keyword>
<dbReference type="InterPro" id="IPR007527">
    <property type="entry name" value="Znf_SWIM"/>
</dbReference>
<gene>
    <name evidence="3" type="ORF">FSP39_002780</name>
</gene>
<dbReference type="Proteomes" id="UP001186944">
    <property type="component" value="Unassembled WGS sequence"/>
</dbReference>
<dbReference type="InterPro" id="IPR011335">
    <property type="entry name" value="Restrct_endonuc-II-like"/>
</dbReference>
<dbReference type="AlphaFoldDB" id="A0AA88Y137"/>
<dbReference type="PROSITE" id="PS50966">
    <property type="entry name" value="ZF_SWIM"/>
    <property type="match status" value="1"/>
</dbReference>
<sequence length="544" mass="62558">MAAESQKKRTVPEMKEFLAERGIQTSIYNKDQLIKLVEAASELGLETEADPEEENSQHDEERRTVTMSTGITTILPDVKDVTEWQCDLTTLPTIEIGDIMVYLLTNCGWIKTRLSSYKEDNGYKLFENRHIDTVMLKNLNEFTYIKSTCLPETRQNEKPYQTWILLGNDGSVKSGGCTCVADDGSCKHCVALLFSLNNFCERHKDRGTETCTDTTCRWDRPRTKSNPVTLQGLTLGSNNKRDKYTPVSTDLIDSRSENLKKNLYNVCRKYGSVFCHTVEYEDSENEDVTNSNNNFLPLPEIIQNYKSKNEVFKESELFQYLRAAHSTQMIEYVEQQTREQSDSDIWYSFRKGRITASIMGSVLNCNIERLSPDNYIVRKIQGTNNFFSTKATDYGKAMENVARSQYSKKYCESHIKSQVSHVGLCISPKQPFIAASPDGLVRCQCCGEGLLEIKCTFTHQHKYTKQIASEENYNVLLENGQVKLKRNCSWYCQIQTQLFATGKSWCDFVLFTHKDIAIDRIYFNEEFFDRCLNKATAFFLKFLI</sequence>
<name>A0AA88Y137_PINIB</name>
<keyword evidence="1" id="KW-0863">Zinc-finger</keyword>
<dbReference type="GO" id="GO:0006281">
    <property type="term" value="P:DNA repair"/>
    <property type="evidence" value="ECO:0007669"/>
    <property type="project" value="UniProtKB-ARBA"/>
</dbReference>
<proteinExistence type="predicted"/>
<evidence type="ECO:0000256" key="1">
    <source>
        <dbReference type="PROSITE-ProRule" id="PRU00325"/>
    </source>
</evidence>
<protein>
    <recommendedName>
        <fullName evidence="2">SWIM-type domain-containing protein</fullName>
    </recommendedName>
</protein>
<dbReference type="SUPFAM" id="SSF52980">
    <property type="entry name" value="Restriction endonuclease-like"/>
    <property type="match status" value="1"/>
</dbReference>
<dbReference type="Pfam" id="PF09588">
    <property type="entry name" value="YqaJ"/>
    <property type="match status" value="1"/>
</dbReference>